<dbReference type="InterPro" id="IPR043128">
    <property type="entry name" value="Rev_trsase/Diguanyl_cyclase"/>
</dbReference>
<dbReference type="PROSITE" id="PS50883">
    <property type="entry name" value="EAL"/>
    <property type="match status" value="1"/>
</dbReference>
<dbReference type="Proteomes" id="UP000533269">
    <property type="component" value="Unassembled WGS sequence"/>
</dbReference>
<dbReference type="NCBIfam" id="TIGR00229">
    <property type="entry name" value="sensory_box"/>
    <property type="match status" value="1"/>
</dbReference>
<comment type="caution">
    <text evidence="4">The sequence shown here is derived from an EMBL/GenBank/DDBJ whole genome shotgun (WGS) entry which is preliminary data.</text>
</comment>
<dbReference type="InterPro" id="IPR000014">
    <property type="entry name" value="PAS"/>
</dbReference>
<dbReference type="NCBIfam" id="TIGR00254">
    <property type="entry name" value="GGDEF"/>
    <property type="match status" value="1"/>
</dbReference>
<dbReference type="InterPro" id="IPR013655">
    <property type="entry name" value="PAS_fold_3"/>
</dbReference>
<reference evidence="4 5" key="1">
    <citation type="submission" date="2020-08" db="EMBL/GenBank/DDBJ databases">
        <title>The Agave Microbiome: Exploring the role of microbial communities in plant adaptations to desert environments.</title>
        <authorList>
            <person name="Partida-Martinez L.P."/>
        </authorList>
    </citation>
    <scope>NUCLEOTIDE SEQUENCE [LARGE SCALE GENOMIC DNA]</scope>
    <source>
        <strain evidence="4 5">AS2.23</strain>
    </source>
</reference>
<accession>A0A7W4XWC7</accession>
<dbReference type="InterPro" id="IPR035965">
    <property type="entry name" value="PAS-like_dom_sf"/>
</dbReference>
<feature type="domain" description="PAS" evidence="1">
    <location>
        <begin position="21"/>
        <end position="91"/>
    </location>
</feature>
<gene>
    <name evidence="4" type="ORF">FHR75_001541</name>
</gene>
<dbReference type="SUPFAM" id="SSF55785">
    <property type="entry name" value="PYP-like sensor domain (PAS domain)"/>
    <property type="match status" value="1"/>
</dbReference>
<dbReference type="SMART" id="SM00267">
    <property type="entry name" value="GGDEF"/>
    <property type="match status" value="1"/>
</dbReference>
<dbReference type="PANTHER" id="PTHR44757">
    <property type="entry name" value="DIGUANYLATE CYCLASE DGCP"/>
    <property type="match status" value="1"/>
</dbReference>
<dbReference type="Gene3D" id="3.30.450.20">
    <property type="entry name" value="PAS domain"/>
    <property type="match status" value="1"/>
</dbReference>
<sequence>MNPARLLRLGQRLRALGLPVVSPSYEALAREASDEVLVTTAEGRITFCSPTFSRRWGVDRWALVGGDAFSWTHPEDRERVRAAFAAVCRPGSESVDSEHRYLVRSTGEVRWCRVRFSDARRVPGVGGIVWNCQDVTEVHDTLDALRHAATHDPLTGLGNRRRLLEVMERSLTDGLDSALLLLNLDGLKTVNDRHGHAVGDLVVRAVAERLDALVGDRGWLGRLDGDEFAVLLRGQEGPLSRALADLAQRAVGVARRPVEVEGRAVAVTAAAGTALLPDGDAGADAVEAGRRLFRHADIALGAAKAAGGNRWVPFSRALLDAAHDRAELAADLRHAVATGGLHLALQPLVDLAVGRTVGFEALVRWQHPQRGNVPPSVFVEVAEESGTILDLGAFVLESALEALVELQRAAGRSGLEVSVNLSGHQLQQPGLVAAVADALRRHGLAPGQLCLEVTESVAVADLATARNTLQELRSHGVRIALDDFGTGYSSLSYLRRLPVDVLKIDKSFVDDVSGERADATGAAVLSGIVALSSALGLVTVAEGIETEQSHEVVRGAGCTWGQGYLFARPLSPAQAAAHLAAEAQNPRYRSTTA</sequence>
<evidence type="ECO:0000313" key="5">
    <source>
        <dbReference type="Proteomes" id="UP000533269"/>
    </source>
</evidence>
<evidence type="ECO:0000313" key="4">
    <source>
        <dbReference type="EMBL" id="MBB2900753.1"/>
    </source>
</evidence>
<dbReference type="InterPro" id="IPR052155">
    <property type="entry name" value="Biofilm_reg_signaling"/>
</dbReference>
<dbReference type="InterPro" id="IPR029787">
    <property type="entry name" value="Nucleotide_cyclase"/>
</dbReference>
<dbReference type="CDD" id="cd01949">
    <property type="entry name" value="GGDEF"/>
    <property type="match status" value="1"/>
</dbReference>
<dbReference type="SUPFAM" id="SSF55073">
    <property type="entry name" value="Nucleotide cyclase"/>
    <property type="match status" value="1"/>
</dbReference>
<dbReference type="CDD" id="cd01948">
    <property type="entry name" value="EAL"/>
    <property type="match status" value="1"/>
</dbReference>
<feature type="domain" description="EAL" evidence="2">
    <location>
        <begin position="325"/>
        <end position="583"/>
    </location>
</feature>
<dbReference type="EMBL" id="JACHVY010000001">
    <property type="protein sequence ID" value="MBB2900753.1"/>
    <property type="molecule type" value="Genomic_DNA"/>
</dbReference>
<dbReference type="Gene3D" id="3.20.20.450">
    <property type="entry name" value="EAL domain"/>
    <property type="match status" value="1"/>
</dbReference>
<dbReference type="PROSITE" id="PS50112">
    <property type="entry name" value="PAS"/>
    <property type="match status" value="1"/>
</dbReference>
<dbReference type="Pfam" id="PF00990">
    <property type="entry name" value="GGDEF"/>
    <property type="match status" value="1"/>
</dbReference>
<dbReference type="RefSeq" id="WP_183390866.1">
    <property type="nucleotide sequence ID" value="NZ_JACHVY010000001.1"/>
</dbReference>
<dbReference type="Gene3D" id="3.30.70.270">
    <property type="match status" value="1"/>
</dbReference>
<organism evidence="4 5">
    <name type="scientific">Kineococcus radiotolerans</name>
    <dbReference type="NCBI Taxonomy" id="131568"/>
    <lineage>
        <taxon>Bacteria</taxon>
        <taxon>Bacillati</taxon>
        <taxon>Actinomycetota</taxon>
        <taxon>Actinomycetes</taxon>
        <taxon>Kineosporiales</taxon>
        <taxon>Kineosporiaceae</taxon>
        <taxon>Kineococcus</taxon>
    </lineage>
</organism>
<name>A0A7W4XWC7_KINRA</name>
<dbReference type="Pfam" id="PF08447">
    <property type="entry name" value="PAS_3"/>
    <property type="match status" value="1"/>
</dbReference>
<dbReference type="InterPro" id="IPR001633">
    <property type="entry name" value="EAL_dom"/>
</dbReference>
<dbReference type="AlphaFoldDB" id="A0A7W4XWC7"/>
<dbReference type="InterPro" id="IPR000160">
    <property type="entry name" value="GGDEF_dom"/>
</dbReference>
<evidence type="ECO:0000259" key="1">
    <source>
        <dbReference type="PROSITE" id="PS50112"/>
    </source>
</evidence>
<reference evidence="4 5" key="2">
    <citation type="submission" date="2020-08" db="EMBL/GenBank/DDBJ databases">
        <authorList>
            <person name="Partida-Martinez L."/>
            <person name="Huntemann M."/>
            <person name="Clum A."/>
            <person name="Wang J."/>
            <person name="Palaniappan K."/>
            <person name="Ritter S."/>
            <person name="Chen I.-M."/>
            <person name="Stamatis D."/>
            <person name="Reddy T."/>
            <person name="O'Malley R."/>
            <person name="Daum C."/>
            <person name="Shapiro N."/>
            <person name="Ivanova N."/>
            <person name="Kyrpides N."/>
            <person name="Woyke T."/>
        </authorList>
    </citation>
    <scope>NUCLEOTIDE SEQUENCE [LARGE SCALE GENOMIC DNA]</scope>
    <source>
        <strain evidence="4 5">AS2.23</strain>
    </source>
</reference>
<dbReference type="PANTHER" id="PTHR44757:SF2">
    <property type="entry name" value="BIOFILM ARCHITECTURE MAINTENANCE PROTEIN MBAA"/>
    <property type="match status" value="1"/>
</dbReference>
<proteinExistence type="predicted"/>
<dbReference type="InterPro" id="IPR035919">
    <property type="entry name" value="EAL_sf"/>
</dbReference>
<evidence type="ECO:0000259" key="3">
    <source>
        <dbReference type="PROSITE" id="PS50887"/>
    </source>
</evidence>
<dbReference type="SMART" id="SM00052">
    <property type="entry name" value="EAL"/>
    <property type="match status" value="1"/>
</dbReference>
<protein>
    <submittedName>
        <fullName evidence="4">Diguanylate cyclase (GGDEF)-like protein/PAS domain S-box-containing protein</fullName>
    </submittedName>
</protein>
<dbReference type="SMART" id="SM00091">
    <property type="entry name" value="PAS"/>
    <property type="match status" value="1"/>
</dbReference>
<dbReference type="SUPFAM" id="SSF141868">
    <property type="entry name" value="EAL domain-like"/>
    <property type="match status" value="1"/>
</dbReference>
<feature type="domain" description="GGDEF" evidence="3">
    <location>
        <begin position="175"/>
        <end position="316"/>
    </location>
</feature>
<evidence type="ECO:0000259" key="2">
    <source>
        <dbReference type="PROSITE" id="PS50883"/>
    </source>
</evidence>
<dbReference type="CDD" id="cd00130">
    <property type="entry name" value="PAS"/>
    <property type="match status" value="1"/>
</dbReference>
<dbReference type="Pfam" id="PF00563">
    <property type="entry name" value="EAL"/>
    <property type="match status" value="1"/>
</dbReference>
<dbReference type="PROSITE" id="PS50887">
    <property type="entry name" value="GGDEF"/>
    <property type="match status" value="1"/>
</dbReference>